<evidence type="ECO:0000313" key="4">
    <source>
        <dbReference type="Proteomes" id="UP001224775"/>
    </source>
</evidence>
<comment type="caution">
    <text evidence="3">The sequence shown here is derived from an EMBL/GenBank/DDBJ whole genome shotgun (WGS) entry which is preliminary data.</text>
</comment>
<reference evidence="3" key="1">
    <citation type="submission" date="2023-06" db="EMBL/GenBank/DDBJ databases">
        <title>Survivors Of The Sea: Transcriptome response of Skeletonema marinoi to long-term dormancy.</title>
        <authorList>
            <person name="Pinder M.I.M."/>
            <person name="Kourtchenko O."/>
            <person name="Robertson E.K."/>
            <person name="Larsson T."/>
            <person name="Maumus F."/>
            <person name="Osuna-Cruz C.M."/>
            <person name="Vancaester E."/>
            <person name="Stenow R."/>
            <person name="Vandepoele K."/>
            <person name="Ploug H."/>
            <person name="Bruchert V."/>
            <person name="Godhe A."/>
            <person name="Topel M."/>
        </authorList>
    </citation>
    <scope>NUCLEOTIDE SEQUENCE</scope>
    <source>
        <strain evidence="3">R05AC</strain>
    </source>
</reference>
<feature type="signal peptide" evidence="2">
    <location>
        <begin position="1"/>
        <end position="23"/>
    </location>
</feature>
<organism evidence="3 4">
    <name type="scientific">Skeletonema marinoi</name>
    <dbReference type="NCBI Taxonomy" id="267567"/>
    <lineage>
        <taxon>Eukaryota</taxon>
        <taxon>Sar</taxon>
        <taxon>Stramenopiles</taxon>
        <taxon>Ochrophyta</taxon>
        <taxon>Bacillariophyta</taxon>
        <taxon>Coscinodiscophyceae</taxon>
        <taxon>Thalassiosirophycidae</taxon>
        <taxon>Thalassiosirales</taxon>
        <taxon>Skeletonemataceae</taxon>
        <taxon>Skeletonema</taxon>
        <taxon>Skeletonema marinoi-dohrnii complex</taxon>
    </lineage>
</organism>
<evidence type="ECO:0000256" key="2">
    <source>
        <dbReference type="SAM" id="SignalP"/>
    </source>
</evidence>
<dbReference type="Proteomes" id="UP001224775">
    <property type="component" value="Unassembled WGS sequence"/>
</dbReference>
<evidence type="ECO:0000313" key="3">
    <source>
        <dbReference type="EMBL" id="KAK1740085.1"/>
    </source>
</evidence>
<keyword evidence="4" id="KW-1185">Reference proteome</keyword>
<evidence type="ECO:0000256" key="1">
    <source>
        <dbReference type="SAM" id="MobiDB-lite"/>
    </source>
</evidence>
<proteinExistence type="predicted"/>
<protein>
    <recommendedName>
        <fullName evidence="5">SEA domain-containing protein</fullName>
    </recommendedName>
</protein>
<feature type="chain" id="PRO_5042191126" description="SEA domain-containing protein" evidence="2">
    <location>
        <begin position="24"/>
        <end position="490"/>
    </location>
</feature>
<evidence type="ECO:0008006" key="5">
    <source>
        <dbReference type="Google" id="ProtNLM"/>
    </source>
</evidence>
<dbReference type="EMBL" id="JATAAI010000016">
    <property type="protein sequence ID" value="KAK1740085.1"/>
    <property type="molecule type" value="Genomic_DNA"/>
</dbReference>
<feature type="compositionally biased region" description="Pro residues" evidence="1">
    <location>
        <begin position="296"/>
        <end position="306"/>
    </location>
</feature>
<feature type="region of interest" description="Disordered" evidence="1">
    <location>
        <begin position="282"/>
        <end position="306"/>
    </location>
</feature>
<accession>A0AAD9DBY5</accession>
<gene>
    <name evidence="3" type="ORF">QTG54_009035</name>
</gene>
<sequence>MTRPRYAIIVFLLIYSATLIVFAHDDNFDSYCGKNFTSAQNNCPLRCASGTDKECIDILGEGYKCFNSTGCSERIKNRELNDGNVGEGVCASTLKGAVMGCGYEDACSGDLDCGGAELCYSDICGYRLMELHSEFLFTMIRIERPMDQAAERTFIKALTLVLEQIMNAFNIVLDSVTVMDSRQTGTILYTNVKLLGLHRPQMMAVNLGQLVIDAFNSGAQQEFTNALGNNYFSGVIGVFLSLKKNESRPAPPPTPAPTVSIKVETLPPNIVPSTVVEPSPLPPPTLSWSISTQPPKVSPTEPPTEPGAPTIGPFFLAVLIQNTPYQTRYMEDRDFDKFAEAFKSTVDTQLEDSMTVVRGVTLGYHQLISLGNRVTATEINFDYVVSTNLTESDVGKKVSRAVGRNRLDMIASLRGERDSFPYFLEVKEIQAQNIASIGVPGSTTTLPKNIPERPITQPLRIRPPFRLQFQRLRRLRRSRLKKRKKTLEFQ</sequence>
<name>A0AAD9DBY5_9STRA</name>
<keyword evidence="2" id="KW-0732">Signal</keyword>
<dbReference type="AlphaFoldDB" id="A0AAD9DBY5"/>